<dbReference type="EMBL" id="KL142371">
    <property type="protein sequence ID" value="KDR80653.1"/>
    <property type="molecule type" value="Genomic_DNA"/>
</dbReference>
<feature type="compositionally biased region" description="Basic and acidic residues" evidence="5">
    <location>
        <begin position="487"/>
        <end position="500"/>
    </location>
</feature>
<dbReference type="Proteomes" id="UP000027222">
    <property type="component" value="Unassembled WGS sequence"/>
</dbReference>
<reference evidence="7" key="1">
    <citation type="journal article" date="2014" name="Proc. Natl. Acad. Sci. U.S.A.">
        <title>Extensive sampling of basidiomycete genomes demonstrates inadequacy of the white-rot/brown-rot paradigm for wood decay fungi.</title>
        <authorList>
            <person name="Riley R."/>
            <person name="Salamov A.A."/>
            <person name="Brown D.W."/>
            <person name="Nagy L.G."/>
            <person name="Floudas D."/>
            <person name="Held B.W."/>
            <person name="Levasseur A."/>
            <person name="Lombard V."/>
            <person name="Morin E."/>
            <person name="Otillar R."/>
            <person name="Lindquist E.A."/>
            <person name="Sun H."/>
            <person name="LaButti K.M."/>
            <person name="Schmutz J."/>
            <person name="Jabbour D."/>
            <person name="Luo H."/>
            <person name="Baker S.E."/>
            <person name="Pisabarro A.G."/>
            <person name="Walton J.D."/>
            <person name="Blanchette R.A."/>
            <person name="Henrissat B."/>
            <person name="Martin F."/>
            <person name="Cullen D."/>
            <person name="Hibbett D.S."/>
            <person name="Grigoriev I.V."/>
        </authorList>
    </citation>
    <scope>NUCLEOTIDE SEQUENCE [LARGE SCALE GENOMIC DNA]</scope>
    <source>
        <strain evidence="7">CBS 339.88</strain>
    </source>
</reference>
<evidence type="ECO:0000256" key="5">
    <source>
        <dbReference type="SAM" id="MobiDB-lite"/>
    </source>
</evidence>
<feature type="compositionally biased region" description="Low complexity" evidence="5">
    <location>
        <begin position="191"/>
        <end position="204"/>
    </location>
</feature>
<feature type="region of interest" description="Disordered" evidence="5">
    <location>
        <begin position="176"/>
        <end position="592"/>
    </location>
</feature>
<feature type="compositionally biased region" description="Basic and acidic residues" evidence="5">
    <location>
        <begin position="229"/>
        <end position="262"/>
    </location>
</feature>
<keyword evidence="4" id="KW-0539">Nucleus</keyword>
<keyword evidence="3" id="KW-0235">DNA replication</keyword>
<feature type="compositionally biased region" description="Acidic residues" evidence="5">
    <location>
        <begin position="75"/>
        <end position="84"/>
    </location>
</feature>
<feature type="compositionally biased region" description="Polar residues" evidence="5">
    <location>
        <begin position="267"/>
        <end position="282"/>
    </location>
</feature>
<gene>
    <name evidence="6" type="ORF">GALMADRAFT_135781</name>
</gene>
<feature type="compositionally biased region" description="Low complexity" evidence="5">
    <location>
        <begin position="285"/>
        <end position="312"/>
    </location>
</feature>
<dbReference type="InterPro" id="IPR019038">
    <property type="entry name" value="POLD3"/>
</dbReference>
<feature type="compositionally biased region" description="Acidic residues" evidence="5">
    <location>
        <begin position="427"/>
        <end position="438"/>
    </location>
</feature>
<evidence type="ECO:0000256" key="2">
    <source>
        <dbReference type="ARBA" id="ARBA00017589"/>
    </source>
</evidence>
<dbReference type="STRING" id="685588.A0A067TNV2"/>
<accession>A0A067TNV2</accession>
<dbReference type="PANTHER" id="PTHR17598:SF13">
    <property type="entry name" value="DNA POLYMERASE DELTA SUBUNIT 3"/>
    <property type="match status" value="1"/>
</dbReference>
<evidence type="ECO:0000256" key="3">
    <source>
        <dbReference type="ARBA" id="ARBA00022705"/>
    </source>
</evidence>
<proteinExistence type="predicted"/>
<feature type="compositionally biased region" description="Basic and acidic residues" evidence="5">
    <location>
        <begin position="547"/>
        <end position="556"/>
    </location>
</feature>
<feature type="region of interest" description="Disordered" evidence="5">
    <location>
        <begin position="61"/>
        <end position="101"/>
    </location>
</feature>
<evidence type="ECO:0000313" key="7">
    <source>
        <dbReference type="Proteomes" id="UP000027222"/>
    </source>
</evidence>
<sequence>MTTQAISDYLTKQIFIEGNVVTFRSLSRHFSIHVNVAKNELATYHHNAPYQSQTSLATFLLSGTPTSNTRPQYKDEEDDDEDYNMDSTQASDKEEIDDGDEVPQIKITIVNERDLEDAKELYDEIYSIHVYSLSPAPLHDAGLICAPTELVRNTDKSKGPEYAVTVGRLVGKGIKAGTAKKRMQPPPPVAGPSKPKQPAVAEPKPVAKPDAKERHTATTDKVKPSGKIEFFKKADKAKETTKEVKKEAKEIKKEEPAEDKKRMFFSKPSNPVSKAPTKTASAILSKPASAAPSRPVSATSSKPASKASSPVPEIATTKDEKVQPKRGVKRKSSVGLEPRPKSPEDVASAVPKAGSNTRVRRKVVISDDESDAAPAKPVRRKSRLSIKTESTENSDAEREALAIMDIDDDEVEKVSRVPSTNASSNERDEDEDEDEDAESSFAKDEDVDMSDYTSLKPKTVKTRRKPKTVIPVGRNGLKKRKVTKTRKALDENGYMRKEDYSDWESVATDDEPEMPAPKTKKTKAKPAVVKNESEDEEMPPPPPTQPAKEKEKEKPTAAKKAPATKAKPAAKGGAKTQKGMMKNFFAPKKAAS</sequence>
<dbReference type="HOGENOM" id="CLU_023879_0_0_1"/>
<keyword evidence="7" id="KW-1185">Reference proteome</keyword>
<dbReference type="GO" id="GO:0003887">
    <property type="term" value="F:DNA-directed DNA polymerase activity"/>
    <property type="evidence" value="ECO:0007669"/>
    <property type="project" value="TreeGrafter"/>
</dbReference>
<dbReference type="GO" id="GO:0006297">
    <property type="term" value="P:nucleotide-excision repair, DNA gap filling"/>
    <property type="evidence" value="ECO:0007669"/>
    <property type="project" value="TreeGrafter"/>
</dbReference>
<dbReference type="Pfam" id="PF09507">
    <property type="entry name" value="CDC27"/>
    <property type="match status" value="1"/>
</dbReference>
<evidence type="ECO:0000256" key="1">
    <source>
        <dbReference type="ARBA" id="ARBA00004123"/>
    </source>
</evidence>
<dbReference type="GO" id="GO:0043625">
    <property type="term" value="C:delta DNA polymerase complex"/>
    <property type="evidence" value="ECO:0007669"/>
    <property type="project" value="InterPro"/>
</dbReference>
<dbReference type="OrthoDB" id="514823at2759"/>
<dbReference type="PANTHER" id="PTHR17598">
    <property type="entry name" value="DNA POLYMERASE DELTA SUBUNIT 3"/>
    <property type="match status" value="1"/>
</dbReference>
<feature type="compositionally biased region" description="Basic residues" evidence="5">
    <location>
        <begin position="458"/>
        <end position="467"/>
    </location>
</feature>
<dbReference type="GO" id="GO:1904161">
    <property type="term" value="P:DNA synthesis involved in UV-damage excision repair"/>
    <property type="evidence" value="ECO:0007669"/>
    <property type="project" value="TreeGrafter"/>
</dbReference>
<evidence type="ECO:0000313" key="6">
    <source>
        <dbReference type="EMBL" id="KDR80653.1"/>
    </source>
</evidence>
<name>A0A067TNV2_GALM3</name>
<feature type="compositionally biased region" description="Low complexity" evidence="5">
    <location>
        <begin position="558"/>
        <end position="579"/>
    </location>
</feature>
<dbReference type="InterPro" id="IPR041913">
    <property type="entry name" value="POLD3_sf"/>
</dbReference>
<dbReference type="Gene3D" id="3.90.1030.20">
    <property type="entry name" value="DNA polymerase delta, p66 (Cdc27) subunit, wHTH domain"/>
    <property type="match status" value="1"/>
</dbReference>
<protein>
    <recommendedName>
        <fullName evidence="2">DNA polymerase delta subunit 3</fullName>
    </recommendedName>
</protein>
<feature type="compositionally biased region" description="Polar residues" evidence="5">
    <location>
        <begin position="61"/>
        <end position="71"/>
    </location>
</feature>
<comment type="subcellular location">
    <subcellularLocation>
        <location evidence="1">Nucleus</location>
    </subcellularLocation>
</comment>
<dbReference type="AlphaFoldDB" id="A0A067TNV2"/>
<organism evidence="6 7">
    <name type="scientific">Galerina marginata (strain CBS 339.88)</name>
    <dbReference type="NCBI Taxonomy" id="685588"/>
    <lineage>
        <taxon>Eukaryota</taxon>
        <taxon>Fungi</taxon>
        <taxon>Dikarya</taxon>
        <taxon>Basidiomycota</taxon>
        <taxon>Agaricomycotina</taxon>
        <taxon>Agaricomycetes</taxon>
        <taxon>Agaricomycetidae</taxon>
        <taxon>Agaricales</taxon>
        <taxon>Agaricineae</taxon>
        <taxon>Strophariaceae</taxon>
        <taxon>Galerina</taxon>
    </lineage>
</organism>
<evidence type="ECO:0000256" key="4">
    <source>
        <dbReference type="ARBA" id="ARBA00023242"/>
    </source>
</evidence>
<feature type="compositionally biased region" description="Basic and acidic residues" evidence="5">
    <location>
        <begin position="205"/>
        <end position="223"/>
    </location>
</feature>
<feature type="compositionally biased region" description="Basic residues" evidence="5">
    <location>
        <begin position="476"/>
        <end position="486"/>
    </location>
</feature>
<dbReference type="GO" id="GO:0006271">
    <property type="term" value="P:DNA strand elongation involved in DNA replication"/>
    <property type="evidence" value="ECO:0007669"/>
    <property type="project" value="TreeGrafter"/>
</dbReference>